<organism evidence="3 4">
    <name type="scientific">Spirosoma montaniterrae</name>
    <dbReference type="NCBI Taxonomy" id="1178516"/>
    <lineage>
        <taxon>Bacteria</taxon>
        <taxon>Pseudomonadati</taxon>
        <taxon>Bacteroidota</taxon>
        <taxon>Cytophagia</taxon>
        <taxon>Cytophagales</taxon>
        <taxon>Cytophagaceae</taxon>
        <taxon>Spirosoma</taxon>
    </lineage>
</organism>
<feature type="compositionally biased region" description="Basic and acidic residues" evidence="1">
    <location>
        <begin position="741"/>
        <end position="756"/>
    </location>
</feature>
<proteinExistence type="predicted"/>
<feature type="chain" id="PRO_5012433452" description="Carbohydrate-binding family V/XII" evidence="2">
    <location>
        <begin position="23"/>
        <end position="796"/>
    </location>
</feature>
<evidence type="ECO:0000313" key="4">
    <source>
        <dbReference type="Proteomes" id="UP000187941"/>
    </source>
</evidence>
<sequence>MRTPRYYYFILLGCLVSFTAVAQSNWPREIALASGGKIVIYQPQPENLNGNKLSARAAVSVRRKAGDEPVFGAVFVDATLDTDKDSRTATLESVTVRNAKFADAKEGEIEQLKTLLETEIPKWELELSLDQLLTALENTRSTTTDEYRNEPPTIIYTDKPSTLVLLDGDPVVKPDKELKMDRVMNTPYLIIKDGATYYLYGGKYWYNSPEILTGWQPLTKLPSKIKQLDEQLKKQEKEQQANAKTTENDAPSTPKGPTAIVVRTKPTELIQSDGEAQYASVEGTSLLYMSNTSNEVFKDINSQKTYVLLSGRWYAAPSLNGPWQYVAPDKLPADFAKIPEGSEKDVILANVAGTHAAEEAVLDAQIPQTAKVDRKTATATVSYDGEPQFESIPQTDLERAVNTASTVMRSGSNRKYYCVENGVWFESANANGPWTVCTERPGQVDRIPPSDPAYNTRYVYIYDTTPQYVYMGYTPGYMGCYVAGPTVVYGTGYFYRPWYGAVYYPRPVTWGYGMCYNPWTGFSMTVGFGGGFFFYSSRSYYGGGWFGPPVYRPPYRPYYGGYYGARPIYRGRPVNVNQINININHTNNIYTRQRGVVTRDVNRRPGGSLGSVNRPLANRPQNRPSPANPGLSGRPGISRPDISRPSTNRPDVSRPSANRPDVSRPSVSRPDISRPSVNRPEVGNRDVPNRVGGAVRERVPGKATGIPNDVFTDRSGNVFRREQGGGLQQREQGNWRPTGGDNRDLNRAVQTRDRALQRQNSFDQHRQSNDFQRPSRSVGGNRPAPNQSGGGLRRGR</sequence>
<evidence type="ECO:0000313" key="3">
    <source>
        <dbReference type="EMBL" id="AQG81990.1"/>
    </source>
</evidence>
<evidence type="ECO:0008006" key="5">
    <source>
        <dbReference type="Google" id="ProtNLM"/>
    </source>
</evidence>
<dbReference type="STRING" id="1178516.AWR27_23440"/>
<feature type="signal peptide" evidence="2">
    <location>
        <begin position="1"/>
        <end position="22"/>
    </location>
</feature>
<keyword evidence="2" id="KW-0732">Signal</keyword>
<dbReference type="Proteomes" id="UP000187941">
    <property type="component" value="Chromosome"/>
</dbReference>
<dbReference type="RefSeq" id="WP_077133469.1">
    <property type="nucleotide sequence ID" value="NZ_CP014263.1"/>
</dbReference>
<feature type="region of interest" description="Disordered" evidence="1">
    <location>
        <begin position="594"/>
        <end position="796"/>
    </location>
</feature>
<evidence type="ECO:0000256" key="2">
    <source>
        <dbReference type="SAM" id="SignalP"/>
    </source>
</evidence>
<protein>
    <recommendedName>
        <fullName evidence="5">Carbohydrate-binding family V/XII</fullName>
    </recommendedName>
</protein>
<dbReference type="KEGG" id="smon:AWR27_23440"/>
<feature type="compositionally biased region" description="Polar residues" evidence="1">
    <location>
        <begin position="241"/>
        <end position="251"/>
    </location>
</feature>
<evidence type="ECO:0000256" key="1">
    <source>
        <dbReference type="SAM" id="MobiDB-lite"/>
    </source>
</evidence>
<accession>A0A1P9X2X8</accession>
<keyword evidence="4" id="KW-1185">Reference proteome</keyword>
<gene>
    <name evidence="3" type="ORF">AWR27_23440</name>
</gene>
<feature type="region of interest" description="Disordered" evidence="1">
    <location>
        <begin position="230"/>
        <end position="259"/>
    </location>
</feature>
<reference evidence="3 4" key="1">
    <citation type="submission" date="2016-01" db="EMBL/GenBank/DDBJ databases">
        <authorList>
            <person name="Oliw E.H."/>
        </authorList>
    </citation>
    <scope>NUCLEOTIDE SEQUENCE [LARGE SCALE GENOMIC DNA]</scope>
    <source>
        <strain evidence="3 4">DY10</strain>
    </source>
</reference>
<dbReference type="OrthoDB" id="102964at2"/>
<name>A0A1P9X2X8_9BACT</name>
<dbReference type="AlphaFoldDB" id="A0A1P9X2X8"/>
<dbReference type="EMBL" id="CP014263">
    <property type="protein sequence ID" value="AQG81990.1"/>
    <property type="molecule type" value="Genomic_DNA"/>
</dbReference>
<feature type="compositionally biased region" description="Basic and acidic residues" evidence="1">
    <location>
        <begin position="230"/>
        <end position="239"/>
    </location>
</feature>